<dbReference type="PROSITE" id="PS00018">
    <property type="entry name" value="EF_HAND_1"/>
    <property type="match status" value="2"/>
</dbReference>
<dbReference type="InterPro" id="IPR018247">
    <property type="entry name" value="EF_Hand_1_Ca_BS"/>
</dbReference>
<dbReference type="STRING" id="4432.A0A1U7YQZ4"/>
<reference evidence="4" key="1">
    <citation type="submission" date="2025-08" db="UniProtKB">
        <authorList>
            <consortium name="RefSeq"/>
        </authorList>
    </citation>
    <scope>IDENTIFICATION</scope>
</reference>
<dbReference type="InterPro" id="IPR052591">
    <property type="entry name" value="CML21-like"/>
</dbReference>
<dbReference type="InterPro" id="IPR011992">
    <property type="entry name" value="EF-hand-dom_pair"/>
</dbReference>
<dbReference type="Gene3D" id="1.10.238.10">
    <property type="entry name" value="EF-hand"/>
    <property type="match status" value="1"/>
</dbReference>
<accession>A0A1U7YQZ4</accession>
<dbReference type="Pfam" id="PF13499">
    <property type="entry name" value="EF-hand_7"/>
    <property type="match status" value="2"/>
</dbReference>
<dbReference type="SUPFAM" id="SSF47473">
    <property type="entry name" value="EF-hand"/>
    <property type="match status" value="1"/>
</dbReference>
<dbReference type="KEGG" id="nnu:104585992"/>
<dbReference type="InParanoid" id="A0A1U7YQZ4"/>
<dbReference type="AlphaFoldDB" id="A0A1U7YQZ4"/>
<evidence type="ECO:0000256" key="1">
    <source>
        <dbReference type="ARBA" id="ARBA00022837"/>
    </source>
</evidence>
<dbReference type="SMART" id="SM00054">
    <property type="entry name" value="EFh"/>
    <property type="match status" value="4"/>
</dbReference>
<dbReference type="GeneID" id="104585992"/>
<organism evidence="3 4">
    <name type="scientific">Nelumbo nucifera</name>
    <name type="common">Sacred lotus</name>
    <dbReference type="NCBI Taxonomy" id="4432"/>
    <lineage>
        <taxon>Eukaryota</taxon>
        <taxon>Viridiplantae</taxon>
        <taxon>Streptophyta</taxon>
        <taxon>Embryophyta</taxon>
        <taxon>Tracheophyta</taxon>
        <taxon>Spermatophyta</taxon>
        <taxon>Magnoliopsida</taxon>
        <taxon>Proteales</taxon>
        <taxon>Nelumbonaceae</taxon>
        <taxon>Nelumbo</taxon>
    </lineage>
</organism>
<dbReference type="InterPro" id="IPR002048">
    <property type="entry name" value="EF_hand_dom"/>
</dbReference>
<name>A0A1U7YQZ4_NELNU</name>
<dbReference type="CDD" id="cd00051">
    <property type="entry name" value="EFh"/>
    <property type="match status" value="2"/>
</dbReference>
<proteinExistence type="predicted"/>
<evidence type="ECO:0000313" key="3">
    <source>
        <dbReference type="Proteomes" id="UP000189703"/>
    </source>
</evidence>
<dbReference type="PANTHER" id="PTHR23064">
    <property type="entry name" value="TROPONIN"/>
    <property type="match status" value="1"/>
</dbReference>
<feature type="domain" description="EF-hand" evidence="2">
    <location>
        <begin position="112"/>
        <end position="147"/>
    </location>
</feature>
<dbReference type="eggNOG" id="KOG0027">
    <property type="taxonomic scope" value="Eukaryota"/>
</dbReference>
<dbReference type="OMA" id="LSIIRWA"/>
<evidence type="ECO:0000313" key="4">
    <source>
        <dbReference type="RefSeq" id="XP_010241365.1"/>
    </source>
</evidence>
<dbReference type="Proteomes" id="UP000189703">
    <property type="component" value="Unplaced"/>
</dbReference>
<dbReference type="GO" id="GO:0005509">
    <property type="term" value="F:calcium ion binding"/>
    <property type="evidence" value="ECO:0007669"/>
    <property type="project" value="InterPro"/>
</dbReference>
<dbReference type="FunCoup" id="A0A1U7YQZ4">
    <property type="interactions" value="174"/>
</dbReference>
<keyword evidence="1" id="KW-0106">Calcium</keyword>
<protein>
    <submittedName>
        <fullName evidence="4">Probable calcium-binding protein CML22</fullName>
    </submittedName>
</protein>
<gene>
    <name evidence="4" type="primary">LOC104585992</name>
</gene>
<dbReference type="RefSeq" id="XP_010241365.1">
    <property type="nucleotide sequence ID" value="XM_010243063.2"/>
</dbReference>
<feature type="domain" description="EF-hand" evidence="2">
    <location>
        <begin position="205"/>
        <end position="240"/>
    </location>
</feature>
<dbReference type="PROSITE" id="PS50222">
    <property type="entry name" value="EF_HAND_2"/>
    <property type="match status" value="4"/>
</dbReference>
<feature type="domain" description="EF-hand" evidence="2">
    <location>
        <begin position="167"/>
        <end position="202"/>
    </location>
</feature>
<dbReference type="OrthoDB" id="26525at2759"/>
<feature type="domain" description="EF-hand" evidence="2">
    <location>
        <begin position="76"/>
        <end position="111"/>
    </location>
</feature>
<evidence type="ECO:0000259" key="2">
    <source>
        <dbReference type="PROSITE" id="PS50222"/>
    </source>
</evidence>
<sequence length="247" mass="28483">MKESPGKFHLCPTLKSFFTEKVGGLLSHCNSSNKYKKLDAKLEGKMIEVIKHKGSSEKKTFKSMNSIIMRFPQFKEEMRLIKDVFEQYDEDSNGSIDRDELRKCLGKLQVQLTEKEMEDLFQSCDIDKNEGIQFNEFIVLLCLVYLLMEPSSSSNTKSQMGSPQLEAVFDTIIQAFLFLDKNGDGKLNKKDLAKAFNEAPTQEKLPRHITKSRFKEMDWNRSGKVSFKDFLFALTKWVGIDTDDEKD</sequence>
<keyword evidence="3" id="KW-1185">Reference proteome</keyword>